<protein>
    <recommendedName>
        <fullName evidence="3">tRNA pseudouridine(55) synthase</fullName>
        <ecNumber evidence="3">5.4.99.25</ecNumber>
    </recommendedName>
</protein>
<evidence type="ECO:0000256" key="3">
    <source>
        <dbReference type="ARBA" id="ARBA00012787"/>
    </source>
</evidence>
<dbReference type="KEGG" id="tmn:UCRPA7_5841"/>
<dbReference type="PANTHER" id="PTHR13767:SF2">
    <property type="entry name" value="PSEUDOURIDYLATE SYNTHASE TRUB1"/>
    <property type="match status" value="1"/>
</dbReference>
<dbReference type="GO" id="GO:0003723">
    <property type="term" value="F:RNA binding"/>
    <property type="evidence" value="ECO:0007669"/>
    <property type="project" value="InterPro"/>
</dbReference>
<dbReference type="HAMAP" id="MF_01080">
    <property type="entry name" value="TruB_bact"/>
    <property type="match status" value="1"/>
</dbReference>
<dbReference type="OrthoDB" id="9995526at2759"/>
<feature type="domain" description="Pseudouridine synthase II N-terminal" evidence="7">
    <location>
        <begin position="79"/>
        <end position="209"/>
    </location>
</feature>
<dbReference type="GO" id="GO:0006400">
    <property type="term" value="P:tRNA modification"/>
    <property type="evidence" value="ECO:0007669"/>
    <property type="project" value="TreeGrafter"/>
</dbReference>
<feature type="compositionally biased region" description="Basic and acidic residues" evidence="6">
    <location>
        <begin position="445"/>
        <end position="460"/>
    </location>
</feature>
<dbReference type="AlphaFoldDB" id="R8BHB9"/>
<evidence type="ECO:0000259" key="7">
    <source>
        <dbReference type="Pfam" id="PF01509"/>
    </source>
</evidence>
<evidence type="ECO:0000256" key="2">
    <source>
        <dbReference type="ARBA" id="ARBA00008999"/>
    </source>
</evidence>
<evidence type="ECO:0000256" key="6">
    <source>
        <dbReference type="SAM" id="MobiDB-lite"/>
    </source>
</evidence>
<accession>R8BHB9</accession>
<dbReference type="PANTHER" id="PTHR13767">
    <property type="entry name" value="TRNA-PSEUDOURIDINE SYNTHASE"/>
    <property type="match status" value="1"/>
</dbReference>
<feature type="region of interest" description="Disordered" evidence="6">
    <location>
        <begin position="407"/>
        <end position="520"/>
    </location>
</feature>
<dbReference type="eggNOG" id="KOG2529">
    <property type="taxonomic scope" value="Eukaryota"/>
</dbReference>
<dbReference type="EC" id="5.4.99.25" evidence="3"/>
<evidence type="ECO:0000256" key="4">
    <source>
        <dbReference type="ARBA" id="ARBA00022694"/>
    </source>
</evidence>
<dbReference type="Proteomes" id="UP000014074">
    <property type="component" value="Unassembled WGS sequence"/>
</dbReference>
<feature type="compositionally biased region" description="Polar residues" evidence="6">
    <location>
        <begin position="407"/>
        <end position="420"/>
    </location>
</feature>
<organism evidence="8 9">
    <name type="scientific">Phaeoacremonium minimum (strain UCR-PA7)</name>
    <name type="common">Esca disease fungus</name>
    <name type="synonym">Togninia minima</name>
    <dbReference type="NCBI Taxonomy" id="1286976"/>
    <lineage>
        <taxon>Eukaryota</taxon>
        <taxon>Fungi</taxon>
        <taxon>Dikarya</taxon>
        <taxon>Ascomycota</taxon>
        <taxon>Pezizomycotina</taxon>
        <taxon>Sordariomycetes</taxon>
        <taxon>Sordariomycetidae</taxon>
        <taxon>Togniniales</taxon>
        <taxon>Togniniaceae</taxon>
        <taxon>Phaeoacremonium</taxon>
    </lineage>
</organism>
<dbReference type="Pfam" id="PF01509">
    <property type="entry name" value="TruB_N"/>
    <property type="match status" value="1"/>
</dbReference>
<name>R8BHB9_PHAM7</name>
<sequence length="520" mass="57827">MAKGNVLDGVFANSPLLLPAAAINKPYGMSSAQVIRDCQTYFNPSNMFRPMMEEQTAQRIQESNSAQRRRKRDKRRIQVKLGHGGTLDPLATGVLILGLGKGTKALNQFLNCTKTYETVVVFGASTDTYDRCGVMLKQRQYDHITRPMVEEALKSFRGTYQQMPPLYSALKMEGKPLYEYAREGKPIPREIATREVTCTNMELVEWYEPGTHHHHWPGEEGTAAEKTYAEQVWRIEKLQTEGKKLTPEENEAESQALAAHESSKRKFEERQDDLVYDKQSKRRKHSHEAPMMSGALGEVRPPKGKGSDLIPPLIPNTPPPWEGKGPPAAKFRMTVTSGFYVRSFAHDLGNKVDSAAIMTELIRTRQGQFTLDGENCMEYDDLLKGERVWAPMLEGMLSRWNNNPTVDSAATDAVGSSSAAHSDGRVKDEPENIPESVETDPVEESAPKEASSKNVKKDDQPDLPSQTTVTSRPAEVEKATPSQDTLKVPAEDDSKSAKNADEESWAGFSDDPTPVQEATA</sequence>
<gene>
    <name evidence="8" type="ORF">UCRPA7_5841</name>
</gene>
<feature type="compositionally biased region" description="Basic and acidic residues" evidence="6">
    <location>
        <begin position="489"/>
        <end position="501"/>
    </location>
</feature>
<evidence type="ECO:0000313" key="9">
    <source>
        <dbReference type="Proteomes" id="UP000014074"/>
    </source>
</evidence>
<feature type="region of interest" description="Disordered" evidence="6">
    <location>
        <begin position="240"/>
        <end position="304"/>
    </location>
</feature>
<feature type="compositionally biased region" description="Basic and acidic residues" evidence="6">
    <location>
        <begin position="261"/>
        <end position="279"/>
    </location>
</feature>
<dbReference type="GO" id="GO:1990481">
    <property type="term" value="P:mRNA pseudouridine synthesis"/>
    <property type="evidence" value="ECO:0007669"/>
    <property type="project" value="TreeGrafter"/>
</dbReference>
<evidence type="ECO:0000256" key="5">
    <source>
        <dbReference type="ARBA" id="ARBA00023235"/>
    </source>
</evidence>
<evidence type="ECO:0000313" key="8">
    <source>
        <dbReference type="EMBL" id="EON98637.1"/>
    </source>
</evidence>
<dbReference type="Gene3D" id="3.30.2350.10">
    <property type="entry name" value="Pseudouridine synthase"/>
    <property type="match status" value="1"/>
</dbReference>
<dbReference type="InterPro" id="IPR002501">
    <property type="entry name" value="PsdUridine_synth_N"/>
</dbReference>
<dbReference type="InterPro" id="IPR020103">
    <property type="entry name" value="PsdUridine_synth_cat_dom_sf"/>
</dbReference>
<dbReference type="GO" id="GO:0005634">
    <property type="term" value="C:nucleus"/>
    <property type="evidence" value="ECO:0007669"/>
    <property type="project" value="TreeGrafter"/>
</dbReference>
<dbReference type="GeneID" id="19326437"/>
<dbReference type="GO" id="GO:0160148">
    <property type="term" value="F:tRNA pseudouridine(55) synthase activity"/>
    <property type="evidence" value="ECO:0007669"/>
    <property type="project" value="UniProtKB-EC"/>
</dbReference>
<comment type="catalytic activity">
    <reaction evidence="1">
        <text>a uridine in mRNA = a pseudouridine in mRNA</text>
        <dbReference type="Rhea" id="RHEA:56644"/>
        <dbReference type="Rhea" id="RHEA-COMP:14658"/>
        <dbReference type="Rhea" id="RHEA-COMP:14659"/>
        <dbReference type="ChEBI" id="CHEBI:65314"/>
        <dbReference type="ChEBI" id="CHEBI:65315"/>
    </reaction>
</comment>
<dbReference type="InterPro" id="IPR014780">
    <property type="entry name" value="tRNA_psdUridine_synth_TruB"/>
</dbReference>
<evidence type="ECO:0000256" key="1">
    <source>
        <dbReference type="ARBA" id="ARBA00001166"/>
    </source>
</evidence>
<reference evidence="9" key="1">
    <citation type="journal article" date="2013" name="Genome Announc.">
        <title>Draft genome sequence of the ascomycete Phaeoacremonium aleophilum strain UCR-PA7, a causal agent of the esca disease complex in grapevines.</title>
        <authorList>
            <person name="Blanco-Ulate B."/>
            <person name="Rolshausen P."/>
            <person name="Cantu D."/>
        </authorList>
    </citation>
    <scope>NUCLEOTIDE SEQUENCE [LARGE SCALE GENOMIC DNA]</scope>
    <source>
        <strain evidence="9">UCR-PA7</strain>
    </source>
</reference>
<dbReference type="SUPFAM" id="SSF55120">
    <property type="entry name" value="Pseudouridine synthase"/>
    <property type="match status" value="1"/>
</dbReference>
<comment type="similarity">
    <text evidence="2">Belongs to the pseudouridine synthase TruB family.</text>
</comment>
<keyword evidence="4" id="KW-0819">tRNA processing</keyword>
<dbReference type="HOGENOM" id="CLU_032087_4_1_1"/>
<proteinExistence type="inferred from homology"/>
<dbReference type="RefSeq" id="XP_007916576.1">
    <property type="nucleotide sequence ID" value="XM_007918385.1"/>
</dbReference>
<keyword evidence="5" id="KW-0413">Isomerase</keyword>
<dbReference type="EMBL" id="KB933203">
    <property type="protein sequence ID" value="EON98637.1"/>
    <property type="molecule type" value="Genomic_DNA"/>
</dbReference>
<keyword evidence="9" id="KW-1185">Reference proteome</keyword>